<sequence length="209" mass="23611">MRPARTAANARHFDRLYLRQADPWQVATDWYECRKRALLLAALPRPRYAAALEPGCGQGELTLALAARCDQVWAVDFSAQAIARLRQRLTAPAAQRVSALQLQVPEQLAAWWPRHAGATRPDLIVVSELAYYLAPSRLETFIDLCQDLLADGGDLVFCHSRLTFGDRQQPTDAIHARVGTRAPLRSLGQWTQDDFRIEAWRRRAREPDG</sequence>
<reference evidence="5" key="1">
    <citation type="journal article" date="2020" name="MBio">
        <title>Horizontal gene transfer to a defensive symbiont with a reduced genome amongst a multipartite beetle microbiome.</title>
        <authorList>
            <person name="Waterworth S.C."/>
            <person name="Florez L.V."/>
            <person name="Rees E.R."/>
            <person name="Hertweck C."/>
            <person name="Kaltenpoth M."/>
            <person name="Kwan J.C."/>
        </authorList>
    </citation>
    <scope>NUCLEOTIDE SEQUENCE [LARGE SCALE GENOMIC DNA]</scope>
</reference>
<dbReference type="Gene3D" id="3.40.50.150">
    <property type="entry name" value="Vaccinia Virus protein VP39"/>
    <property type="match status" value="1"/>
</dbReference>
<dbReference type="GO" id="GO:0009312">
    <property type="term" value="P:oligosaccharide biosynthetic process"/>
    <property type="evidence" value="ECO:0007669"/>
    <property type="project" value="InterPro"/>
</dbReference>
<dbReference type="InterPro" id="IPR008715">
    <property type="entry name" value="SAM-MeTfrase_NodS-like"/>
</dbReference>
<keyword evidence="1 4" id="KW-0489">Methyltransferase</keyword>
<protein>
    <submittedName>
        <fullName evidence="4">Ribosomal RNA small subunit methyltransferase A</fullName>
    </submittedName>
</protein>
<dbReference type="PANTHER" id="PTHR43464:SF19">
    <property type="entry name" value="UBIQUINONE BIOSYNTHESIS O-METHYLTRANSFERASE, MITOCHONDRIAL"/>
    <property type="match status" value="1"/>
</dbReference>
<evidence type="ECO:0000313" key="5">
    <source>
        <dbReference type="Proteomes" id="UP000461670"/>
    </source>
</evidence>
<dbReference type="PANTHER" id="PTHR43464">
    <property type="entry name" value="METHYLTRANSFERASE"/>
    <property type="match status" value="1"/>
</dbReference>
<keyword evidence="2 4" id="KW-0808">Transferase</keyword>
<dbReference type="GO" id="GO:0008757">
    <property type="term" value="F:S-adenosylmethionine-dependent methyltransferase activity"/>
    <property type="evidence" value="ECO:0007669"/>
    <property type="project" value="InterPro"/>
</dbReference>
<dbReference type="Pfam" id="PF05401">
    <property type="entry name" value="NodS"/>
    <property type="match status" value="1"/>
</dbReference>
<evidence type="ECO:0000256" key="3">
    <source>
        <dbReference type="ARBA" id="ARBA00022691"/>
    </source>
</evidence>
<organism evidence="4 5">
    <name type="scientific">Paracidovorax wautersii</name>
    <dbReference type="NCBI Taxonomy" id="1177982"/>
    <lineage>
        <taxon>Bacteria</taxon>
        <taxon>Pseudomonadati</taxon>
        <taxon>Pseudomonadota</taxon>
        <taxon>Betaproteobacteria</taxon>
        <taxon>Burkholderiales</taxon>
        <taxon>Comamonadaceae</taxon>
        <taxon>Paracidovorax</taxon>
    </lineage>
</organism>
<dbReference type="Proteomes" id="UP000461670">
    <property type="component" value="Unassembled WGS sequence"/>
</dbReference>
<dbReference type="EMBL" id="WNDQ01000087">
    <property type="protein sequence ID" value="KAF1018410.1"/>
    <property type="molecule type" value="Genomic_DNA"/>
</dbReference>
<keyword evidence="3" id="KW-0949">S-adenosyl-L-methionine</keyword>
<evidence type="ECO:0000313" key="4">
    <source>
        <dbReference type="EMBL" id="KAF1018410.1"/>
    </source>
</evidence>
<dbReference type="CDD" id="cd02440">
    <property type="entry name" value="AdoMet_MTases"/>
    <property type="match status" value="1"/>
</dbReference>
<dbReference type="GO" id="GO:0032259">
    <property type="term" value="P:methylation"/>
    <property type="evidence" value="ECO:0007669"/>
    <property type="project" value="UniProtKB-KW"/>
</dbReference>
<dbReference type="InterPro" id="IPR029063">
    <property type="entry name" value="SAM-dependent_MTases_sf"/>
</dbReference>
<comment type="caution">
    <text evidence="4">The sequence shown here is derived from an EMBL/GenBank/DDBJ whole genome shotgun (WGS) entry which is preliminary data.</text>
</comment>
<dbReference type="SUPFAM" id="SSF53335">
    <property type="entry name" value="S-adenosyl-L-methionine-dependent methyltransferases"/>
    <property type="match status" value="1"/>
</dbReference>
<dbReference type="AlphaFoldDB" id="A0A7V8FKM0"/>
<name>A0A7V8FKM0_9BURK</name>
<proteinExistence type="predicted"/>
<evidence type="ECO:0000256" key="2">
    <source>
        <dbReference type="ARBA" id="ARBA00022679"/>
    </source>
</evidence>
<evidence type="ECO:0000256" key="1">
    <source>
        <dbReference type="ARBA" id="ARBA00022603"/>
    </source>
</evidence>
<gene>
    <name evidence="4" type="primary">rsmA_2</name>
    <name evidence="4" type="ORF">GAK30_03693</name>
</gene>
<accession>A0A7V8FKM0</accession>